<evidence type="ECO:0000313" key="6">
    <source>
        <dbReference type="EMBL" id="CAF4218283.1"/>
    </source>
</evidence>
<evidence type="ECO:0000313" key="7">
    <source>
        <dbReference type="Proteomes" id="UP000663834"/>
    </source>
</evidence>
<reference evidence="1" key="1">
    <citation type="submission" date="2021-02" db="EMBL/GenBank/DDBJ databases">
        <authorList>
            <person name="Nowell W R."/>
        </authorList>
    </citation>
    <scope>NUCLEOTIDE SEQUENCE</scope>
</reference>
<gene>
    <name evidence="6" type="ORF">BYL167_LOCUS24277</name>
    <name evidence="2" type="ORF">CJN711_LOCUS18456</name>
    <name evidence="4" type="ORF">GIL414_LOCUS5279</name>
    <name evidence="1" type="ORF">KQP761_LOCUS2712</name>
    <name evidence="3" type="ORF">MBJ925_LOCUS32897</name>
    <name evidence="5" type="ORF">SMN809_LOCUS18919</name>
</gene>
<evidence type="ECO:0000313" key="3">
    <source>
        <dbReference type="EMBL" id="CAF2159588.1"/>
    </source>
</evidence>
<evidence type="ECO:0000313" key="5">
    <source>
        <dbReference type="EMBL" id="CAF4134245.1"/>
    </source>
</evidence>
<evidence type="ECO:0000313" key="4">
    <source>
        <dbReference type="EMBL" id="CAF3875824.1"/>
    </source>
</evidence>
<organism evidence="1 7">
    <name type="scientific">Rotaria magnacalcarata</name>
    <dbReference type="NCBI Taxonomy" id="392030"/>
    <lineage>
        <taxon>Eukaryota</taxon>
        <taxon>Metazoa</taxon>
        <taxon>Spiralia</taxon>
        <taxon>Gnathifera</taxon>
        <taxon>Rotifera</taxon>
        <taxon>Eurotatoria</taxon>
        <taxon>Bdelloidea</taxon>
        <taxon>Philodinida</taxon>
        <taxon>Philodinidae</taxon>
        <taxon>Rotaria</taxon>
    </lineage>
</organism>
<dbReference type="Proteomes" id="UP000681967">
    <property type="component" value="Unassembled WGS sequence"/>
</dbReference>
<dbReference type="Proteomes" id="UP000663824">
    <property type="component" value="Unassembled WGS sequence"/>
</dbReference>
<dbReference type="EMBL" id="CAJNOV010008692">
    <property type="protein sequence ID" value="CAF1331716.1"/>
    <property type="molecule type" value="Genomic_DNA"/>
</dbReference>
<dbReference type="Proteomes" id="UP000676336">
    <property type="component" value="Unassembled WGS sequence"/>
</dbReference>
<evidence type="ECO:0000313" key="1">
    <source>
        <dbReference type="EMBL" id="CAF1259429.1"/>
    </source>
</evidence>
<comment type="caution">
    <text evidence="1">The sequence shown here is derived from an EMBL/GenBank/DDBJ whole genome shotgun (WGS) entry which is preliminary data.</text>
</comment>
<dbReference type="Proteomes" id="UP000663855">
    <property type="component" value="Unassembled WGS sequence"/>
</dbReference>
<dbReference type="EMBL" id="CAJOBH010020461">
    <property type="protein sequence ID" value="CAF4218283.1"/>
    <property type="molecule type" value="Genomic_DNA"/>
</dbReference>
<evidence type="ECO:0000313" key="2">
    <source>
        <dbReference type="EMBL" id="CAF1331716.1"/>
    </source>
</evidence>
<name>A0A815AMR0_9BILA</name>
<dbReference type="EMBL" id="CAJNRE010017985">
    <property type="protein sequence ID" value="CAF2159588.1"/>
    <property type="molecule type" value="Genomic_DNA"/>
</dbReference>
<dbReference type="EMBL" id="CAJNOW010000167">
    <property type="protein sequence ID" value="CAF1259429.1"/>
    <property type="molecule type" value="Genomic_DNA"/>
</dbReference>
<sequence length="76" mass="7976">MAGFGWNMADAFIDNAADRFVNNLIPGNGYLSGVAQTGVDQWLNNDINRRLGGGLGSTYGYDYSGGNYGGYGGGGW</sequence>
<dbReference type="EMBL" id="CAJOBJ010001371">
    <property type="protein sequence ID" value="CAF3875824.1"/>
    <property type="molecule type" value="Genomic_DNA"/>
</dbReference>
<accession>A0A815AMR0</accession>
<dbReference type="AlphaFoldDB" id="A0A815AMR0"/>
<dbReference type="EMBL" id="CAJOBI010009274">
    <property type="protein sequence ID" value="CAF4134245.1"/>
    <property type="molecule type" value="Genomic_DNA"/>
</dbReference>
<proteinExistence type="predicted"/>
<dbReference type="OrthoDB" id="10041432at2759"/>
<protein>
    <submittedName>
        <fullName evidence="1">Uncharacterized protein</fullName>
    </submittedName>
</protein>
<dbReference type="Proteomes" id="UP000681720">
    <property type="component" value="Unassembled WGS sequence"/>
</dbReference>
<dbReference type="Proteomes" id="UP000663834">
    <property type="component" value="Unassembled WGS sequence"/>
</dbReference>